<evidence type="ECO:0000256" key="1">
    <source>
        <dbReference type="PIRSR" id="PIRSR624869-2"/>
    </source>
</evidence>
<keyword evidence="1" id="KW-0067">ATP-binding</keyword>
<sequence length="400" mass="43005">MSKSLHSISTSTGIEEMEIRLLIWALCCALLLWILRVSVGLDPPPRVPGAQESRQPVPVREIYCKEGAVPQANETECPGLVMLSSLFAHLPAVRTKYSSESQHLVRLIEELKKDIMVRGVTKDHWGLARKWASPTSLVPEPAPGLGDILAALSSAPVTSAAVATGGSQFKIILRLEGNQKVMFIPKLYSLDRVIIGKNRGGDRFNGEIAAFHLSRLLGLQMAPIVAGRTVSLEKILPVAAEELAKTFFKNKRQPLSGGHHPQRRRSSRTWVAAIRPDEPRRESPFSGAASSSHPKVSRTPLALGAAGREVLRQASSSLIREQPTLTCRGQRSRGGRGKGPHSCLGVSSPAVQKSGTMLAGAPQLEEKGDEEGTVEGSASCRAKGRKDSSGRFPGEPGHSA</sequence>
<keyword evidence="4" id="KW-0418">Kinase</keyword>
<keyword evidence="2" id="KW-0464">Manganese</keyword>
<dbReference type="GO" id="GO:0046872">
    <property type="term" value="F:metal ion binding"/>
    <property type="evidence" value="ECO:0007669"/>
    <property type="project" value="UniProtKB-KW"/>
</dbReference>
<feature type="compositionally biased region" description="Polar residues" evidence="3">
    <location>
        <begin position="314"/>
        <end position="327"/>
    </location>
</feature>
<dbReference type="Proteomes" id="UP000283509">
    <property type="component" value="Unassembled WGS sequence"/>
</dbReference>
<protein>
    <submittedName>
        <fullName evidence="4">Putative glycosaminoglycan xylosylkinase-like</fullName>
    </submittedName>
</protein>
<feature type="binding site" evidence="1">
    <location>
        <position position="168"/>
    </location>
    <ligand>
        <name>ATP</name>
        <dbReference type="ChEBI" id="CHEBI:30616"/>
    </ligand>
</feature>
<comment type="caution">
    <text evidence="4">The sequence shown here is derived from an EMBL/GenBank/DDBJ whole genome shotgun (WGS) entry which is preliminary data.</text>
</comment>
<feature type="region of interest" description="Disordered" evidence="3">
    <location>
        <begin position="251"/>
        <end position="298"/>
    </location>
</feature>
<name>A0A3R7PGC2_PENVA</name>
<accession>A0A3R7PGC2</accession>
<keyword evidence="2" id="KW-0479">Metal-binding</keyword>
<dbReference type="STRING" id="6689.A0A3R7PGC2"/>
<comment type="cofactor">
    <cofactor evidence="2">
        <name>Mn(2+)</name>
        <dbReference type="ChEBI" id="CHEBI:29035"/>
    </cofactor>
</comment>
<dbReference type="GO" id="GO:0005794">
    <property type="term" value="C:Golgi apparatus"/>
    <property type="evidence" value="ECO:0007669"/>
    <property type="project" value="TreeGrafter"/>
</dbReference>
<dbReference type="GO" id="GO:0005524">
    <property type="term" value="F:ATP binding"/>
    <property type="evidence" value="ECO:0007669"/>
    <property type="project" value="UniProtKB-KW"/>
</dbReference>
<feature type="region of interest" description="Disordered" evidence="3">
    <location>
        <begin position="314"/>
        <end position="400"/>
    </location>
</feature>
<gene>
    <name evidence="4" type="ORF">C7M84_010797</name>
</gene>
<dbReference type="InterPro" id="IPR024869">
    <property type="entry name" value="FAM20"/>
</dbReference>
<dbReference type="AlphaFoldDB" id="A0A3R7PGC2"/>
<dbReference type="EMBL" id="QCYY01002372">
    <property type="protein sequence ID" value="ROT70901.1"/>
    <property type="molecule type" value="Genomic_DNA"/>
</dbReference>
<evidence type="ECO:0000256" key="2">
    <source>
        <dbReference type="PIRSR" id="PIRSR624869-3"/>
    </source>
</evidence>
<keyword evidence="4" id="KW-0808">Transferase</keyword>
<dbReference type="GO" id="GO:0016301">
    <property type="term" value="F:kinase activity"/>
    <property type="evidence" value="ECO:0007669"/>
    <property type="project" value="UniProtKB-KW"/>
</dbReference>
<keyword evidence="5" id="KW-1185">Reference proteome</keyword>
<reference evidence="4 5" key="1">
    <citation type="submission" date="2018-04" db="EMBL/GenBank/DDBJ databases">
        <authorList>
            <person name="Zhang X."/>
            <person name="Yuan J."/>
            <person name="Li F."/>
            <person name="Xiang J."/>
        </authorList>
    </citation>
    <scope>NUCLEOTIDE SEQUENCE [LARGE SCALE GENOMIC DNA]</scope>
    <source>
        <tissue evidence="4">Muscle</tissue>
    </source>
</reference>
<proteinExistence type="predicted"/>
<dbReference type="PANTHER" id="PTHR12450:SF14">
    <property type="entry name" value="GLYCOSAMINOGLYCAN XYLOSYLKINASE"/>
    <property type="match status" value="1"/>
</dbReference>
<dbReference type="PANTHER" id="PTHR12450">
    <property type="entry name" value="DENTIN MATRIX PROTEIN 4 PROTEIN FAM20"/>
    <property type="match status" value="1"/>
</dbReference>
<evidence type="ECO:0000313" key="4">
    <source>
        <dbReference type="EMBL" id="ROT70901.1"/>
    </source>
</evidence>
<organism evidence="4 5">
    <name type="scientific">Penaeus vannamei</name>
    <name type="common">Whiteleg shrimp</name>
    <name type="synonym">Litopenaeus vannamei</name>
    <dbReference type="NCBI Taxonomy" id="6689"/>
    <lineage>
        <taxon>Eukaryota</taxon>
        <taxon>Metazoa</taxon>
        <taxon>Ecdysozoa</taxon>
        <taxon>Arthropoda</taxon>
        <taxon>Crustacea</taxon>
        <taxon>Multicrustacea</taxon>
        <taxon>Malacostraca</taxon>
        <taxon>Eumalacostraca</taxon>
        <taxon>Eucarida</taxon>
        <taxon>Decapoda</taxon>
        <taxon>Dendrobranchiata</taxon>
        <taxon>Penaeoidea</taxon>
        <taxon>Penaeidae</taxon>
        <taxon>Penaeus</taxon>
    </lineage>
</organism>
<evidence type="ECO:0000313" key="5">
    <source>
        <dbReference type="Proteomes" id="UP000283509"/>
    </source>
</evidence>
<feature type="binding site" evidence="2">
    <location>
        <position position="202"/>
    </location>
    <ligand>
        <name>Mn(2+)</name>
        <dbReference type="ChEBI" id="CHEBI:29035"/>
    </ligand>
</feature>
<dbReference type="GO" id="GO:0016773">
    <property type="term" value="F:phosphotransferase activity, alcohol group as acceptor"/>
    <property type="evidence" value="ECO:0007669"/>
    <property type="project" value="TreeGrafter"/>
</dbReference>
<dbReference type="OrthoDB" id="8583677at2759"/>
<keyword evidence="1" id="KW-0547">Nucleotide-binding</keyword>
<feature type="compositionally biased region" description="Basic residues" evidence="3">
    <location>
        <begin position="330"/>
        <end position="339"/>
    </location>
</feature>
<evidence type="ECO:0000256" key="3">
    <source>
        <dbReference type="SAM" id="MobiDB-lite"/>
    </source>
</evidence>
<reference evidence="4 5" key="2">
    <citation type="submission" date="2019-01" db="EMBL/GenBank/DDBJ databases">
        <title>The decoding of complex shrimp genome reveals the adaptation for benthos swimmer, frequently molting mechanism and breeding impact on genome.</title>
        <authorList>
            <person name="Sun Y."/>
            <person name="Gao Y."/>
            <person name="Yu Y."/>
        </authorList>
    </citation>
    <scope>NUCLEOTIDE SEQUENCE [LARGE SCALE GENOMIC DNA]</scope>
    <source>
        <tissue evidence="4">Muscle</tissue>
    </source>
</reference>